<accession>A0A1R1YP40</accession>
<dbReference type="Proteomes" id="UP000187429">
    <property type="component" value="Unassembled WGS sequence"/>
</dbReference>
<reference evidence="2" key="1">
    <citation type="submission" date="2017-01" db="EMBL/GenBank/DDBJ databases">
        <authorList>
            <person name="Wang Y."/>
            <person name="White M."/>
            <person name="Kvist S."/>
            <person name="Moncalvo J.-M."/>
        </authorList>
    </citation>
    <scope>NUCLEOTIDE SEQUENCE [LARGE SCALE GENOMIC DNA]</scope>
    <source>
        <strain evidence="2">ID-206-W2</strain>
    </source>
</reference>
<keyword evidence="2" id="KW-1185">Reference proteome</keyword>
<comment type="caution">
    <text evidence="1">The sequence shown here is derived from an EMBL/GenBank/DDBJ whole genome shotgun (WGS) entry which is preliminary data.</text>
</comment>
<gene>
    <name evidence="1" type="ORF">AYI69_g1833</name>
</gene>
<name>A0A1R1YP40_9FUNG</name>
<evidence type="ECO:0000313" key="2">
    <source>
        <dbReference type="Proteomes" id="UP000187429"/>
    </source>
</evidence>
<dbReference type="AlphaFoldDB" id="A0A1R1YP40"/>
<evidence type="ECO:0000313" key="1">
    <source>
        <dbReference type="EMBL" id="OMJ28679.1"/>
    </source>
</evidence>
<protein>
    <submittedName>
        <fullName evidence="1">Uncharacterized protein</fullName>
    </submittedName>
</protein>
<proteinExistence type="predicted"/>
<organism evidence="1 2">
    <name type="scientific">Smittium culicis</name>
    <dbReference type="NCBI Taxonomy" id="133412"/>
    <lineage>
        <taxon>Eukaryota</taxon>
        <taxon>Fungi</taxon>
        <taxon>Fungi incertae sedis</taxon>
        <taxon>Zoopagomycota</taxon>
        <taxon>Kickxellomycotina</taxon>
        <taxon>Harpellomycetes</taxon>
        <taxon>Harpellales</taxon>
        <taxon>Legeriomycetaceae</taxon>
        <taxon>Smittium</taxon>
    </lineage>
</organism>
<dbReference type="EMBL" id="LSSM01000511">
    <property type="protein sequence ID" value="OMJ28679.1"/>
    <property type="molecule type" value="Genomic_DNA"/>
</dbReference>
<sequence length="46" mass="4823">MTNPQKYGICCPIAILVGHLAVFAANSVSEIRLGGELFMLIIGCGT</sequence>
<feature type="non-terminal residue" evidence="1">
    <location>
        <position position="46"/>
    </location>
</feature>